<dbReference type="CDD" id="cd05379">
    <property type="entry name" value="CAP_bacterial"/>
    <property type="match status" value="1"/>
</dbReference>
<evidence type="ECO:0000259" key="2">
    <source>
        <dbReference type="Pfam" id="PF00188"/>
    </source>
</evidence>
<protein>
    <submittedName>
        <fullName evidence="3">Cysteine-rich secretory protein family protein</fullName>
    </submittedName>
</protein>
<evidence type="ECO:0000313" key="4">
    <source>
        <dbReference type="Proteomes" id="UP000185936"/>
    </source>
</evidence>
<feature type="compositionally biased region" description="Acidic residues" evidence="1">
    <location>
        <begin position="104"/>
        <end position="145"/>
    </location>
</feature>
<keyword evidence="4" id="KW-1185">Reference proteome</keyword>
<feature type="compositionally biased region" description="Acidic residues" evidence="1">
    <location>
        <begin position="154"/>
        <end position="208"/>
    </location>
</feature>
<sequence length="396" mass="42913">MTVRMKRLSRSAVTIAILIALVVSTAGVGAAVPGPDTTATDADTATDGSPFDVSEWLTSVETDSSTTDRSPTTDERLSFVQRTLTNVFSGLFDVPDRTDSPTISDDDSQTDREDASDDPTEREDSDTDESDIDAGSEADDTDNDSADPVNDGSNADDDESSEPLDDADEPTGIEDTDSTDDDEDERPTDESDDDSSSSDDANDVDGDGSTDGTGSDVDDTDEDSSEPVDDGADDTTDDGTVDRALVERHVHEAINEERTARGLEELAFDEDLQEIARSHSEDMAERGYFSHTSPEGDSFSDRYDEYGYECRADTDGSAYYTGGENIAYTYVDQPVRTDSGDVVEHTTERELADGLVEQWMNSDGHRENILADHWTNEGIGIAVTDDDRVYATQNFC</sequence>
<proteinExistence type="predicted"/>
<feature type="region of interest" description="Disordered" evidence="1">
    <location>
        <begin position="32"/>
        <end position="52"/>
    </location>
</feature>
<feature type="compositionally biased region" description="Low complexity" evidence="1">
    <location>
        <begin position="36"/>
        <end position="47"/>
    </location>
</feature>
<dbReference type="Proteomes" id="UP000185936">
    <property type="component" value="Unassembled WGS sequence"/>
</dbReference>
<dbReference type="RefSeq" id="WP_235847790.1">
    <property type="nucleotide sequence ID" value="NZ_FTNR01000006.1"/>
</dbReference>
<feature type="compositionally biased region" description="Acidic residues" evidence="1">
    <location>
        <begin position="216"/>
        <end position="239"/>
    </location>
</feature>
<name>A0A1N7F730_9EURY</name>
<dbReference type="PANTHER" id="PTHR31157">
    <property type="entry name" value="SCP DOMAIN-CONTAINING PROTEIN"/>
    <property type="match status" value="1"/>
</dbReference>
<dbReference type="Gene3D" id="3.40.33.10">
    <property type="entry name" value="CAP"/>
    <property type="match status" value="1"/>
</dbReference>
<dbReference type="STRING" id="308853.SAMN05421752_10642"/>
<feature type="region of interest" description="Disordered" evidence="1">
    <location>
        <begin position="91"/>
        <end position="239"/>
    </location>
</feature>
<dbReference type="Pfam" id="PF00188">
    <property type="entry name" value="CAP"/>
    <property type="match status" value="1"/>
</dbReference>
<organism evidence="3 4">
    <name type="scientific">Natronorubrum thiooxidans</name>
    <dbReference type="NCBI Taxonomy" id="308853"/>
    <lineage>
        <taxon>Archaea</taxon>
        <taxon>Methanobacteriati</taxon>
        <taxon>Methanobacteriota</taxon>
        <taxon>Stenosarchaea group</taxon>
        <taxon>Halobacteria</taxon>
        <taxon>Halobacteriales</taxon>
        <taxon>Natrialbaceae</taxon>
        <taxon>Natronorubrum</taxon>
    </lineage>
</organism>
<feature type="domain" description="SCP" evidence="2">
    <location>
        <begin position="252"/>
        <end position="395"/>
    </location>
</feature>
<gene>
    <name evidence="3" type="ORF">SAMN05421752_10642</name>
</gene>
<dbReference type="AlphaFoldDB" id="A0A1N7F730"/>
<dbReference type="InterPro" id="IPR035940">
    <property type="entry name" value="CAP_sf"/>
</dbReference>
<evidence type="ECO:0000256" key="1">
    <source>
        <dbReference type="SAM" id="MobiDB-lite"/>
    </source>
</evidence>
<dbReference type="SUPFAM" id="SSF55797">
    <property type="entry name" value="PR-1-like"/>
    <property type="match status" value="1"/>
</dbReference>
<dbReference type="InterPro" id="IPR014044">
    <property type="entry name" value="CAP_dom"/>
</dbReference>
<dbReference type="EMBL" id="FTNR01000006">
    <property type="protein sequence ID" value="SIR96168.1"/>
    <property type="molecule type" value="Genomic_DNA"/>
</dbReference>
<accession>A0A1N7F730</accession>
<reference evidence="4" key="1">
    <citation type="submission" date="2017-01" db="EMBL/GenBank/DDBJ databases">
        <authorList>
            <person name="Varghese N."/>
            <person name="Submissions S."/>
        </authorList>
    </citation>
    <scope>NUCLEOTIDE SEQUENCE [LARGE SCALE GENOMIC DNA]</scope>
    <source>
        <strain evidence="4">type strain: HArc-</strain>
    </source>
</reference>
<evidence type="ECO:0000313" key="3">
    <source>
        <dbReference type="EMBL" id="SIR96168.1"/>
    </source>
</evidence>
<dbReference type="PANTHER" id="PTHR31157:SF1">
    <property type="entry name" value="SCP DOMAIN-CONTAINING PROTEIN"/>
    <property type="match status" value="1"/>
</dbReference>